<keyword evidence="2" id="KW-1185">Reference proteome</keyword>
<gene>
    <name evidence="1" type="ORF">KK2020170_04730</name>
</gene>
<proteinExistence type="predicted"/>
<dbReference type="Proteomes" id="UP000825258">
    <property type="component" value="Chromosome"/>
</dbReference>
<reference evidence="1 2" key="1">
    <citation type="submission" date="2021-06" db="EMBL/GenBank/DDBJ databases">
        <title>Whole genome sequences of Flavobacterium sp. KK2020170 and assembly.</title>
        <authorList>
            <person name="Kitahara K."/>
            <person name="Miyoshi S."/>
            <person name="Uesaka K."/>
        </authorList>
    </citation>
    <scope>NUCLEOTIDE SEQUENCE [LARGE SCALE GENOMIC DNA]</scope>
    <source>
        <strain evidence="1 2">KK2020170</strain>
    </source>
</reference>
<evidence type="ECO:0000313" key="1">
    <source>
        <dbReference type="EMBL" id="BCY27605.1"/>
    </source>
</evidence>
<evidence type="ECO:0008006" key="3">
    <source>
        <dbReference type="Google" id="ProtNLM"/>
    </source>
</evidence>
<organism evidence="1 2">
    <name type="scientific">Flavobacterium okayamense</name>
    <dbReference type="NCBI Taxonomy" id="2830782"/>
    <lineage>
        <taxon>Bacteria</taxon>
        <taxon>Pseudomonadati</taxon>
        <taxon>Bacteroidota</taxon>
        <taxon>Flavobacteriia</taxon>
        <taxon>Flavobacteriales</taxon>
        <taxon>Flavobacteriaceae</taxon>
        <taxon>Flavobacterium</taxon>
    </lineage>
</organism>
<accession>A0ABN6HV01</accession>
<evidence type="ECO:0000313" key="2">
    <source>
        <dbReference type="Proteomes" id="UP000825258"/>
    </source>
</evidence>
<protein>
    <recommendedName>
        <fullName evidence="3">DUF2946 domain-containing protein</fullName>
    </recommendedName>
</protein>
<dbReference type="EMBL" id="AP024749">
    <property type="protein sequence ID" value="BCY27605.1"/>
    <property type="molecule type" value="Genomic_DNA"/>
</dbReference>
<sequence length="100" mass="11572">MFAVLFAVSYQSVHAFSHHEHNFPSCHHEGDKNKNTFEKTISEKEDCPICEFKFATFLKTEIFTFNFYAPFKESPYSFSVKEATSFFCGSLFSHRGPPIN</sequence>
<name>A0ABN6HV01_9FLAO</name>